<dbReference type="InterPro" id="IPR001054">
    <property type="entry name" value="A/G_cyclase"/>
</dbReference>
<evidence type="ECO:0000313" key="4">
    <source>
        <dbReference type="Proteomes" id="UP001058860"/>
    </source>
</evidence>
<dbReference type="CDD" id="cd07302">
    <property type="entry name" value="CHD"/>
    <property type="match status" value="1"/>
</dbReference>
<dbReference type="SUPFAM" id="SSF55073">
    <property type="entry name" value="Nucleotide cyclase"/>
    <property type="match status" value="1"/>
</dbReference>
<evidence type="ECO:0000256" key="1">
    <source>
        <dbReference type="ARBA" id="ARBA00005381"/>
    </source>
</evidence>
<dbReference type="PANTHER" id="PTHR43081:SF19">
    <property type="entry name" value="PH-SENSITIVE ADENYLATE CYCLASE RV1264"/>
    <property type="match status" value="1"/>
</dbReference>
<dbReference type="Gene3D" id="3.30.70.1230">
    <property type="entry name" value="Nucleotide cyclase"/>
    <property type="match status" value="1"/>
</dbReference>
<dbReference type="EMBL" id="CP088295">
    <property type="protein sequence ID" value="UUY02739.1"/>
    <property type="molecule type" value="Genomic_DNA"/>
</dbReference>
<gene>
    <name evidence="3" type="ORF">LRS13_18925</name>
</gene>
<reference evidence="4" key="1">
    <citation type="submission" date="2021-11" db="EMBL/GenBank/DDBJ databases">
        <title>Cultivation dependent microbiological survey of springs from the worlds oldest radium mine currently devoted to the extraction of radon-saturated water.</title>
        <authorList>
            <person name="Kapinusova G."/>
            <person name="Smrhova T."/>
            <person name="Strejcek M."/>
            <person name="Suman J."/>
            <person name="Jani K."/>
            <person name="Pajer P."/>
            <person name="Uhlik O."/>
        </authorList>
    </citation>
    <scope>NUCLEOTIDE SEQUENCE [LARGE SCALE GENOMIC DNA]</scope>
    <source>
        <strain evidence="4">J379</strain>
    </source>
</reference>
<dbReference type="InterPro" id="IPR029787">
    <property type="entry name" value="Nucleotide_cyclase"/>
</dbReference>
<protein>
    <submittedName>
        <fullName evidence="3">Adenylate/guanylate cyclase domain-containing protein</fullName>
    </submittedName>
</protein>
<dbReference type="PROSITE" id="PS50125">
    <property type="entry name" value="GUANYLATE_CYCLASE_2"/>
    <property type="match status" value="1"/>
</dbReference>
<sequence length="203" mass="21076">MDTATASHAFLFADLVGYTALTAAHGDERAADVATRFHTEVRRLLPAGAGPAEVKTLGDGLMIRLTDPVDAVRLGVAITEAVDDLTDVPAVRVGIHTGPAVHRDGDWYGTTVNVASRLCDAAADGEVLVSEDTAAAAGRPVGIAFGAPELHTLKNLDAPIPARPAQLAAPAPSPPRARAALARLRERLRPISCPAGHRMQGAH</sequence>
<dbReference type="Pfam" id="PF00211">
    <property type="entry name" value="Guanylate_cyc"/>
    <property type="match status" value="1"/>
</dbReference>
<dbReference type="RefSeq" id="WP_353863262.1">
    <property type="nucleotide sequence ID" value="NZ_CP088295.1"/>
</dbReference>
<keyword evidence="4" id="KW-1185">Reference proteome</keyword>
<organism evidence="3 4">
    <name type="scientific">Svornostia abyssi</name>
    <dbReference type="NCBI Taxonomy" id="2898438"/>
    <lineage>
        <taxon>Bacteria</taxon>
        <taxon>Bacillati</taxon>
        <taxon>Actinomycetota</taxon>
        <taxon>Thermoleophilia</taxon>
        <taxon>Solirubrobacterales</taxon>
        <taxon>Baekduiaceae</taxon>
        <taxon>Svornostia</taxon>
    </lineage>
</organism>
<dbReference type="PANTHER" id="PTHR43081">
    <property type="entry name" value="ADENYLATE CYCLASE, TERMINAL-DIFFERENTIATION SPECIFIC-RELATED"/>
    <property type="match status" value="1"/>
</dbReference>
<evidence type="ECO:0000313" key="3">
    <source>
        <dbReference type="EMBL" id="UUY02739.1"/>
    </source>
</evidence>
<dbReference type="InterPro" id="IPR050697">
    <property type="entry name" value="Adenylyl/Guanylyl_Cyclase_3/4"/>
</dbReference>
<proteinExistence type="inferred from homology"/>
<evidence type="ECO:0000259" key="2">
    <source>
        <dbReference type="PROSITE" id="PS50125"/>
    </source>
</evidence>
<feature type="domain" description="Guanylate cyclase" evidence="2">
    <location>
        <begin position="9"/>
        <end position="119"/>
    </location>
</feature>
<dbReference type="Proteomes" id="UP001058860">
    <property type="component" value="Chromosome"/>
</dbReference>
<comment type="similarity">
    <text evidence="1">Belongs to the adenylyl cyclase class-3 family.</text>
</comment>
<accession>A0ABY5PDJ0</accession>
<name>A0ABY5PDJ0_9ACTN</name>